<dbReference type="InterPro" id="IPR018900">
    <property type="entry name" value="Curli_CsgE"/>
</dbReference>
<feature type="signal peptide" evidence="4">
    <location>
        <begin position="1"/>
        <end position="30"/>
    </location>
</feature>
<feature type="chain" id="PRO_5047028972" description="Curli production assembly/transport component CsgE" evidence="4">
    <location>
        <begin position="31"/>
        <end position="143"/>
    </location>
</feature>
<dbReference type="Proteomes" id="UP001596101">
    <property type="component" value="Unassembled WGS sequence"/>
</dbReference>
<organism evidence="5 6">
    <name type="scientific">Massilia suwonensis</name>
    <dbReference type="NCBI Taxonomy" id="648895"/>
    <lineage>
        <taxon>Bacteria</taxon>
        <taxon>Pseudomonadati</taxon>
        <taxon>Pseudomonadota</taxon>
        <taxon>Betaproteobacteria</taxon>
        <taxon>Burkholderiales</taxon>
        <taxon>Oxalobacteraceae</taxon>
        <taxon>Telluria group</taxon>
        <taxon>Massilia</taxon>
    </lineage>
</organism>
<evidence type="ECO:0000313" key="5">
    <source>
        <dbReference type="EMBL" id="MFC5480540.1"/>
    </source>
</evidence>
<keyword evidence="6" id="KW-1185">Reference proteome</keyword>
<evidence type="ECO:0000313" key="6">
    <source>
        <dbReference type="Proteomes" id="UP001596101"/>
    </source>
</evidence>
<accession>A0ABW0MQL0</accession>
<reference evidence="6" key="1">
    <citation type="journal article" date="2019" name="Int. J. Syst. Evol. Microbiol.">
        <title>The Global Catalogue of Microorganisms (GCM) 10K type strain sequencing project: providing services to taxonomists for standard genome sequencing and annotation.</title>
        <authorList>
            <consortium name="The Broad Institute Genomics Platform"/>
            <consortium name="The Broad Institute Genome Sequencing Center for Infectious Disease"/>
            <person name="Wu L."/>
            <person name="Ma J."/>
        </authorList>
    </citation>
    <scope>NUCLEOTIDE SEQUENCE [LARGE SCALE GENOMIC DNA]</scope>
    <source>
        <strain evidence="6">CCUG 43111</strain>
    </source>
</reference>
<name>A0ABW0MQL0_9BURK</name>
<gene>
    <name evidence="5" type="ORF">ACFPQ5_20245</name>
</gene>
<dbReference type="Pfam" id="PF10627">
    <property type="entry name" value="CsgE"/>
    <property type="match status" value="1"/>
</dbReference>
<proteinExistence type="predicted"/>
<keyword evidence="3 4" id="KW-0732">Signal</keyword>
<evidence type="ECO:0000256" key="1">
    <source>
        <dbReference type="ARBA" id="ARBA00003989"/>
    </source>
</evidence>
<dbReference type="PROSITE" id="PS51257">
    <property type="entry name" value="PROKAR_LIPOPROTEIN"/>
    <property type="match status" value="1"/>
</dbReference>
<evidence type="ECO:0000256" key="4">
    <source>
        <dbReference type="SAM" id="SignalP"/>
    </source>
</evidence>
<sequence length="143" mass="15784">MKLSGRIDALFRLLALSTLTVATTACPAAAEPATRADAWGLVTCQAVTVAGHEFCDALGAEWRDKPGSERYTIAIRERPSARWGTQVWIDYAQRRVYQAQLPPARAGLKELGASAAESVYQAILEFERQRQFVRDADLAPDEF</sequence>
<dbReference type="EMBL" id="JBHSMR010000013">
    <property type="protein sequence ID" value="MFC5480540.1"/>
    <property type="molecule type" value="Genomic_DNA"/>
</dbReference>
<evidence type="ECO:0000256" key="3">
    <source>
        <dbReference type="ARBA" id="ARBA00022729"/>
    </source>
</evidence>
<evidence type="ECO:0000256" key="2">
    <source>
        <dbReference type="ARBA" id="ARBA00014024"/>
    </source>
</evidence>
<protein>
    <recommendedName>
        <fullName evidence="2">Curli production assembly/transport component CsgE</fullName>
    </recommendedName>
</protein>
<dbReference type="RefSeq" id="WP_379760009.1">
    <property type="nucleotide sequence ID" value="NZ_JBHSMR010000013.1"/>
</dbReference>
<comment type="caution">
    <text evidence="5">The sequence shown here is derived from an EMBL/GenBank/DDBJ whole genome shotgun (WGS) entry which is preliminary data.</text>
</comment>
<comment type="function">
    <text evidence="1">May be involved in the biogenesis of curli organelles.</text>
</comment>